<sequence>MPVQRSADQAYGPRTFHLQRDHDVSGVSGTGRVADGVLWPDGTVSIRWRGNRPSTVHWDRLGDAEAIHGHQGATRIVWDAEVQP</sequence>
<reference evidence="2 3" key="1">
    <citation type="submission" date="2015-10" db="EMBL/GenBank/DDBJ databases">
        <title>Draft genome sequence of Streptomyces longwoodensis DSM 41677, type strain for the species Streptomyces longwoodensis.</title>
        <authorList>
            <person name="Ruckert C."/>
            <person name="Winkler A."/>
            <person name="Kalinowski J."/>
            <person name="Kampfer P."/>
            <person name="Glaeser S."/>
        </authorList>
    </citation>
    <scope>NUCLEOTIDE SEQUENCE [LARGE SCALE GENOMIC DNA]</scope>
    <source>
        <strain evidence="2 3">DSM 41677</strain>
    </source>
</reference>
<dbReference type="AlphaFoldDB" id="A0A101QS50"/>
<gene>
    <name evidence="2" type="ORF">AQJ30_27445</name>
</gene>
<dbReference type="Proteomes" id="UP000053271">
    <property type="component" value="Unassembled WGS sequence"/>
</dbReference>
<name>A0A101QS50_9ACTN</name>
<dbReference type="STRING" id="68231.AQJ30_27445"/>
<evidence type="ECO:0000256" key="1">
    <source>
        <dbReference type="SAM" id="MobiDB-lite"/>
    </source>
</evidence>
<proteinExistence type="predicted"/>
<accession>A0A101QS50</accession>
<evidence type="ECO:0000313" key="2">
    <source>
        <dbReference type="EMBL" id="KUN34928.1"/>
    </source>
</evidence>
<feature type="region of interest" description="Disordered" evidence="1">
    <location>
        <begin position="1"/>
        <end position="33"/>
    </location>
</feature>
<dbReference type="EMBL" id="LMWS01000035">
    <property type="protein sequence ID" value="KUN34928.1"/>
    <property type="molecule type" value="Genomic_DNA"/>
</dbReference>
<protein>
    <submittedName>
        <fullName evidence="2">Uncharacterized protein</fullName>
    </submittedName>
</protein>
<comment type="caution">
    <text evidence="2">The sequence shown here is derived from an EMBL/GenBank/DDBJ whole genome shotgun (WGS) entry which is preliminary data.</text>
</comment>
<keyword evidence="3" id="KW-1185">Reference proteome</keyword>
<evidence type="ECO:0000313" key="3">
    <source>
        <dbReference type="Proteomes" id="UP000053271"/>
    </source>
</evidence>
<organism evidence="2 3">
    <name type="scientific">Streptomyces longwoodensis</name>
    <dbReference type="NCBI Taxonomy" id="68231"/>
    <lineage>
        <taxon>Bacteria</taxon>
        <taxon>Bacillati</taxon>
        <taxon>Actinomycetota</taxon>
        <taxon>Actinomycetes</taxon>
        <taxon>Kitasatosporales</taxon>
        <taxon>Streptomycetaceae</taxon>
        <taxon>Streptomyces</taxon>
    </lineage>
</organism>